<evidence type="ECO:0000313" key="2">
    <source>
        <dbReference type="EMBL" id="USS93996.1"/>
    </source>
</evidence>
<reference evidence="2" key="1">
    <citation type="submission" date="2022-05" db="EMBL/GenBank/DDBJ databases">
        <authorList>
            <person name="Oliphant S.A."/>
            <person name="Watson-Haigh N.S."/>
            <person name="Sumby K.M."/>
            <person name="Gardner J.M."/>
            <person name="Jiranek V."/>
        </authorList>
    </citation>
    <scope>NUCLEOTIDE SEQUENCE</scope>
    <source>
        <strain evidence="2">Ru20-1</strain>
        <plasmid evidence="2">punnamed</plasmid>
    </source>
</reference>
<dbReference type="SUPFAM" id="SSF54060">
    <property type="entry name" value="His-Me finger endonucleases"/>
    <property type="match status" value="1"/>
</dbReference>
<dbReference type="GO" id="GO:0004519">
    <property type="term" value="F:endonuclease activity"/>
    <property type="evidence" value="ECO:0007669"/>
    <property type="project" value="UniProtKB-KW"/>
</dbReference>
<gene>
    <name evidence="2" type="ORF">M8332_07175</name>
</gene>
<dbReference type="EMBL" id="CP097479">
    <property type="protein sequence ID" value="USS93996.1"/>
    <property type="molecule type" value="Genomic_DNA"/>
</dbReference>
<evidence type="ECO:0000259" key="1">
    <source>
        <dbReference type="SMART" id="SM00507"/>
    </source>
</evidence>
<dbReference type="Gene3D" id="3.90.75.20">
    <property type="match status" value="1"/>
</dbReference>
<keyword evidence="2" id="KW-0255">Endonuclease</keyword>
<keyword evidence="2" id="KW-0614">Plasmid</keyword>
<keyword evidence="3" id="KW-1185">Reference proteome</keyword>
<dbReference type="InterPro" id="IPR003615">
    <property type="entry name" value="HNH_nuc"/>
</dbReference>
<feature type="domain" description="HNH nuclease" evidence="1">
    <location>
        <begin position="37"/>
        <end position="86"/>
    </location>
</feature>
<dbReference type="Proteomes" id="UP001057532">
    <property type="component" value="Plasmid punnamed"/>
</dbReference>
<protein>
    <submittedName>
        <fullName evidence="2">HNH endonuclease</fullName>
    </submittedName>
</protein>
<proteinExistence type="predicted"/>
<organism evidence="2 3">
    <name type="scientific">Fructilactobacillus ixorae</name>
    <dbReference type="NCBI Taxonomy" id="1750535"/>
    <lineage>
        <taxon>Bacteria</taxon>
        <taxon>Bacillati</taxon>
        <taxon>Bacillota</taxon>
        <taxon>Bacilli</taxon>
        <taxon>Lactobacillales</taxon>
        <taxon>Lactobacillaceae</taxon>
        <taxon>Fructilactobacillus</taxon>
    </lineage>
</organism>
<evidence type="ECO:0000313" key="3">
    <source>
        <dbReference type="Proteomes" id="UP001057532"/>
    </source>
</evidence>
<dbReference type="InterPro" id="IPR044925">
    <property type="entry name" value="His-Me_finger_sf"/>
</dbReference>
<sequence length="214" mass="25626">MNKYTLIRLNKNRVEYNGICFNRDLKTGYYLSSRLIDGKRPRLHRYVYELETGNNIPNGFHVHHKDHNKDNNDISNLILLSEHDHEHLHAHDRMQNHYELIDNWHNAGIAVAPKWHRSKEGSQWHRKHWEKMQKDLYKTFTFKCKMCGKSFTGHYGSAYCSNKCKSAYRRKYGLDDVERECLYCGKKFRVNKYSKVKCCCRSHSALLWRQSKKS</sequence>
<dbReference type="RefSeq" id="WP_252780881.1">
    <property type="nucleotide sequence ID" value="NZ_CP097479.1"/>
</dbReference>
<accession>A0ABY5C5E6</accession>
<geneLocation type="plasmid" evidence="2 3">
    <name>punnamed</name>
</geneLocation>
<dbReference type="SMART" id="SM00507">
    <property type="entry name" value="HNHc"/>
    <property type="match status" value="1"/>
</dbReference>
<keyword evidence="2" id="KW-0540">Nuclease</keyword>
<keyword evidence="2" id="KW-0378">Hydrolase</keyword>
<dbReference type="Pfam" id="PF13392">
    <property type="entry name" value="HNH_3"/>
    <property type="match status" value="1"/>
</dbReference>
<name>A0ABY5C5E6_9LACO</name>